<proteinExistence type="predicted"/>
<evidence type="ECO:0000313" key="4">
    <source>
        <dbReference type="EMBL" id="PUZ66868.1"/>
    </source>
</evidence>
<feature type="compositionally biased region" description="Polar residues" evidence="2">
    <location>
        <begin position="135"/>
        <end position="155"/>
    </location>
</feature>
<organism evidence="4 5">
    <name type="scientific">Panicum hallii var. hallii</name>
    <dbReference type="NCBI Taxonomy" id="1504633"/>
    <lineage>
        <taxon>Eukaryota</taxon>
        <taxon>Viridiplantae</taxon>
        <taxon>Streptophyta</taxon>
        <taxon>Embryophyta</taxon>
        <taxon>Tracheophyta</taxon>
        <taxon>Spermatophyta</taxon>
        <taxon>Magnoliopsida</taxon>
        <taxon>Liliopsida</taxon>
        <taxon>Poales</taxon>
        <taxon>Poaceae</taxon>
        <taxon>PACMAD clade</taxon>
        <taxon>Panicoideae</taxon>
        <taxon>Panicodae</taxon>
        <taxon>Paniceae</taxon>
        <taxon>Panicinae</taxon>
        <taxon>Panicum</taxon>
        <taxon>Panicum sect. Panicum</taxon>
    </lineage>
</organism>
<name>A0A2T7EGB1_9POAL</name>
<keyword evidence="5" id="KW-1185">Reference proteome</keyword>
<dbReference type="EMBL" id="CM009751">
    <property type="protein sequence ID" value="PUZ66868.1"/>
    <property type="molecule type" value="Genomic_DNA"/>
</dbReference>
<feature type="chain" id="PRO_5015508034" description="CCHC-type domain-containing protein" evidence="3">
    <location>
        <begin position="21"/>
        <end position="508"/>
    </location>
</feature>
<dbReference type="AlphaFoldDB" id="A0A2T7EGB1"/>
<dbReference type="OrthoDB" id="696537at2759"/>
<keyword evidence="1" id="KW-0175">Coiled coil</keyword>
<feature type="signal peptide" evidence="3">
    <location>
        <begin position="1"/>
        <end position="20"/>
    </location>
</feature>
<evidence type="ECO:0000313" key="5">
    <source>
        <dbReference type="Proteomes" id="UP000244336"/>
    </source>
</evidence>
<keyword evidence="3" id="KW-0732">Signal</keyword>
<evidence type="ECO:0008006" key="6">
    <source>
        <dbReference type="Google" id="ProtNLM"/>
    </source>
</evidence>
<feature type="region of interest" description="Disordered" evidence="2">
    <location>
        <begin position="81"/>
        <end position="155"/>
    </location>
</feature>
<dbReference type="Gramene" id="PUZ66868">
    <property type="protein sequence ID" value="PUZ66868"/>
    <property type="gene ID" value="GQ55_3G378300"/>
</dbReference>
<sequence length="508" mass="57088">MAQIMLLVVVASILPPNINLDDFSSLSSEDLDSLQLNAQVTYLLFSTLRKEMQKIILEEEDICEDAHLIWEIPEEMYVEPQSDDHAREANMSPEECSSSSPTCCEPQVTFKKKQDGQSSNDPVSLQKPVRPVYQAGQTGSSRGTTYECSNGTSQESSKASTLITSSCSRSENEIKMLKINKKLNEVLNDEPEKITSEHMVLQTTHKELESSHEKVVESYAALDIAHEVVMTSVKLYQPPSHICTCSHVEIILSCVGHVVVESCDDLIAQENDELKREVEKLQLELTKLKSKVQVQPSQDNRGIMVKKLKKGSNITTSAPQKGQVKKRKIQAKEECLVQLKGSNIGHNSYICPMEIKNKTKLTRGQKYISKTRTCFSSKKIGHMIATCPIQQNRSHSYKNKQESKSMMKPVVKQVQDAKVNDETRRVKHHTCYTCREKGRFGKDCPKGNLNKSNLVHYNFAKIGKDNAGACAVRVIDSPRTSIRVIWIPKHLVTNLDGPNKIWVPKGSY</sequence>
<evidence type="ECO:0000256" key="1">
    <source>
        <dbReference type="SAM" id="Coils"/>
    </source>
</evidence>
<feature type="coiled-coil region" evidence="1">
    <location>
        <begin position="264"/>
        <end position="291"/>
    </location>
</feature>
<dbReference type="Gene3D" id="4.10.60.10">
    <property type="entry name" value="Zinc finger, CCHC-type"/>
    <property type="match status" value="1"/>
</dbReference>
<reference evidence="4 5" key="1">
    <citation type="submission" date="2018-04" db="EMBL/GenBank/DDBJ databases">
        <title>WGS assembly of Panicum hallii var. hallii HAL2.</title>
        <authorList>
            <person name="Lovell J."/>
            <person name="Jenkins J."/>
            <person name="Lowry D."/>
            <person name="Mamidi S."/>
            <person name="Sreedasyam A."/>
            <person name="Weng X."/>
            <person name="Barry K."/>
            <person name="Bonette J."/>
            <person name="Campitelli B."/>
            <person name="Daum C."/>
            <person name="Gordon S."/>
            <person name="Gould B."/>
            <person name="Lipzen A."/>
            <person name="MacQueen A."/>
            <person name="Palacio-Mejia J."/>
            <person name="Plott C."/>
            <person name="Shakirov E."/>
            <person name="Shu S."/>
            <person name="Yoshinaga Y."/>
            <person name="Zane M."/>
            <person name="Rokhsar D."/>
            <person name="Grimwood J."/>
            <person name="Schmutz J."/>
            <person name="Juenger T."/>
        </authorList>
    </citation>
    <scope>NUCLEOTIDE SEQUENCE [LARGE SCALE GENOMIC DNA]</scope>
    <source>
        <strain evidence="5">cv. HAL2</strain>
    </source>
</reference>
<feature type="compositionally biased region" description="Low complexity" evidence="2">
    <location>
        <begin position="92"/>
        <end position="106"/>
    </location>
</feature>
<gene>
    <name evidence="4" type="ORF">GQ55_3G378300</name>
</gene>
<dbReference type="Proteomes" id="UP000244336">
    <property type="component" value="Chromosome 3"/>
</dbReference>
<evidence type="ECO:0000256" key="3">
    <source>
        <dbReference type="SAM" id="SignalP"/>
    </source>
</evidence>
<accession>A0A2T7EGB1</accession>
<evidence type="ECO:0000256" key="2">
    <source>
        <dbReference type="SAM" id="MobiDB-lite"/>
    </source>
</evidence>
<protein>
    <recommendedName>
        <fullName evidence="6">CCHC-type domain-containing protein</fullName>
    </recommendedName>
</protein>